<reference evidence="1 2" key="1">
    <citation type="journal article" date="2020" name="BMC Genomics">
        <title>Intraspecific diversification of the crop wild relative Brassica cretica Lam. using demographic model selection.</title>
        <authorList>
            <person name="Kioukis A."/>
            <person name="Michalopoulou V.A."/>
            <person name="Briers L."/>
            <person name="Pirintsos S."/>
            <person name="Studholme D.J."/>
            <person name="Pavlidis P."/>
            <person name="Sarris P.F."/>
        </authorList>
    </citation>
    <scope>NUCLEOTIDE SEQUENCE [LARGE SCALE GENOMIC DNA]</scope>
    <source>
        <strain evidence="2">cv. PFS-1207/04</strain>
    </source>
</reference>
<comment type="caution">
    <text evidence="1">The sequence shown here is derived from an EMBL/GenBank/DDBJ whole genome shotgun (WGS) entry which is preliminary data.</text>
</comment>
<evidence type="ECO:0000313" key="1">
    <source>
        <dbReference type="EMBL" id="KAF3534960.1"/>
    </source>
</evidence>
<keyword evidence="2" id="KW-1185">Reference proteome</keyword>
<dbReference type="Proteomes" id="UP000266723">
    <property type="component" value="Unassembled WGS sequence"/>
</dbReference>
<gene>
    <name evidence="1" type="ORF">DY000_02042701</name>
</gene>
<accession>A0ABQ7BRY9</accession>
<organism evidence="1 2">
    <name type="scientific">Brassica cretica</name>
    <name type="common">Mustard</name>
    <dbReference type="NCBI Taxonomy" id="69181"/>
    <lineage>
        <taxon>Eukaryota</taxon>
        <taxon>Viridiplantae</taxon>
        <taxon>Streptophyta</taxon>
        <taxon>Embryophyta</taxon>
        <taxon>Tracheophyta</taxon>
        <taxon>Spermatophyta</taxon>
        <taxon>Magnoliopsida</taxon>
        <taxon>eudicotyledons</taxon>
        <taxon>Gunneridae</taxon>
        <taxon>Pentapetalae</taxon>
        <taxon>rosids</taxon>
        <taxon>malvids</taxon>
        <taxon>Brassicales</taxon>
        <taxon>Brassicaceae</taxon>
        <taxon>Brassiceae</taxon>
        <taxon>Brassica</taxon>
    </lineage>
</organism>
<name>A0ABQ7BRY9_BRACR</name>
<evidence type="ECO:0000313" key="2">
    <source>
        <dbReference type="Proteomes" id="UP000266723"/>
    </source>
</evidence>
<proteinExistence type="predicted"/>
<protein>
    <submittedName>
        <fullName evidence="1">Uncharacterized protein</fullName>
    </submittedName>
</protein>
<sequence length="55" mass="6465">MKDMGPEWLTDLENWYERKASFQVERSWKEPNRGHVLASLAQTQEKQNGVLSFVV</sequence>
<dbReference type="EMBL" id="QGKV02001507">
    <property type="protein sequence ID" value="KAF3534960.1"/>
    <property type="molecule type" value="Genomic_DNA"/>
</dbReference>